<keyword evidence="1" id="KW-0805">Transcription regulation</keyword>
<dbReference type="AlphaFoldDB" id="A0A2T2X4B6"/>
<reference evidence="5 6" key="1">
    <citation type="journal article" date="2014" name="BMC Genomics">
        <title>Comparison of environmental and isolate Sulfobacillus genomes reveals diverse carbon, sulfur, nitrogen, and hydrogen metabolisms.</title>
        <authorList>
            <person name="Justice N.B."/>
            <person name="Norman A."/>
            <person name="Brown C.T."/>
            <person name="Singh A."/>
            <person name="Thomas B.C."/>
            <person name="Banfield J.F."/>
        </authorList>
    </citation>
    <scope>NUCLEOTIDE SEQUENCE [LARGE SCALE GENOMIC DNA]</scope>
    <source>
        <strain evidence="5">AMDSBA1</strain>
    </source>
</reference>
<dbReference type="GO" id="GO:0000976">
    <property type="term" value="F:transcription cis-regulatory region binding"/>
    <property type="evidence" value="ECO:0007669"/>
    <property type="project" value="TreeGrafter"/>
</dbReference>
<dbReference type="InterPro" id="IPR032856">
    <property type="entry name" value="GDE_N_bis"/>
</dbReference>
<dbReference type="PROSITE" id="PS00356">
    <property type="entry name" value="HTH_LACI_1"/>
    <property type="match status" value="1"/>
</dbReference>
<dbReference type="Pfam" id="PF14742">
    <property type="entry name" value="GDE_N_bis"/>
    <property type="match status" value="1"/>
</dbReference>
<dbReference type="CDD" id="cd01392">
    <property type="entry name" value="HTH_LacI"/>
    <property type="match status" value="1"/>
</dbReference>
<evidence type="ECO:0000313" key="5">
    <source>
        <dbReference type="EMBL" id="PSR29332.1"/>
    </source>
</evidence>
<evidence type="ECO:0000313" key="6">
    <source>
        <dbReference type="Proteomes" id="UP000242699"/>
    </source>
</evidence>
<dbReference type="GO" id="GO:0005975">
    <property type="term" value="P:carbohydrate metabolic process"/>
    <property type="evidence" value="ECO:0007669"/>
    <property type="project" value="InterPro"/>
</dbReference>
<name>A0A2T2X4B6_9FIRM</name>
<dbReference type="Gene3D" id="1.50.10.10">
    <property type="match status" value="1"/>
</dbReference>
<dbReference type="Pfam" id="PF13377">
    <property type="entry name" value="Peripla_BP_3"/>
    <property type="match status" value="1"/>
</dbReference>
<dbReference type="InterPro" id="IPR008928">
    <property type="entry name" value="6-hairpin_glycosidase_sf"/>
</dbReference>
<dbReference type="Pfam" id="PF22422">
    <property type="entry name" value="MGH1-like_GH"/>
    <property type="match status" value="1"/>
</dbReference>
<dbReference type="InterPro" id="IPR054491">
    <property type="entry name" value="MGH1-like_GH"/>
</dbReference>
<dbReference type="Pfam" id="PF00356">
    <property type="entry name" value="LacI"/>
    <property type="match status" value="1"/>
</dbReference>
<keyword evidence="3" id="KW-0804">Transcription</keyword>
<dbReference type="InterPro" id="IPR012341">
    <property type="entry name" value="6hp_glycosidase-like_sf"/>
</dbReference>
<evidence type="ECO:0000259" key="4">
    <source>
        <dbReference type="PROSITE" id="PS50932"/>
    </source>
</evidence>
<dbReference type="InterPro" id="IPR010982">
    <property type="entry name" value="Lambda_DNA-bd_dom_sf"/>
</dbReference>
<dbReference type="PROSITE" id="PS50932">
    <property type="entry name" value="HTH_LACI_2"/>
    <property type="match status" value="1"/>
</dbReference>
<sequence length="1023" mass="114985">MSQTFRRARIGDVAKLAGVSTATVSYVLNNRGHFSTETIEKVREAARALNYSPNIRGRILVRGLSESIGILLPPLRKGQSPGIFAALMPGLITACQESNYQIIVLSGSGLDSSDYLQQVGLSGRADGLILLNGPDLAQNREILSRHRIPFVVFGDSHHDDFSYDVDLETAARMATMYLIGLGHRHITFLASDSLSWQTQRYRMAFEETMAEFHLTPEYPYRHSPEDCPNGTSLGDYQRAYDVLTQPNPPTALLVTTSYGAREVVRCAQDLGMHVPRRLSVMSLEPTWESQDTHPSLSTVEINLREAGYQLARMLISLIQGKHVTSQRVTPQLNIRQSTGVPAVFQTPTTDISEPVLKSGSAFALFSTQGHVEIHSKRHGIYSFDTRLLSVYQWRIQDEVLNPLAFDVRENVLIIRYAASQDGSTLVLKRHLTLYDDHLHDQWAWEYYGSPTSWALSVSMDADFTDIFELRGISKAEAGLKSKFFKDGQYVIEYMGIDKVTRQVRMAANRNPLEAQEGKWQWRIDPWEKQGELTVSIRWINPVKIVVSNAAVSTRRQSSLPSPPSLVFSFQDYPWNQVIRRAYQDYHQLLTDFGQGPVPMAGLPWFATFFGRDAIIASYQYLLWNPQIAVNTLYTLAQWQGQEEDPDHEEEAGKMVHEVRLGEMAQSGQVPFSRYYGSVDVTPLFLILLVETWKRTGDDQLIADLWPEAEKALSWLIASQDVHSGLFSFKNHGNQGLIIQSWKDSFDSMVYGSGEHAQPPLAVSEVQGYAYRALSLCAQYYLYIGREDKARELKNRATHLKRHFNKRYWVEEGSYYALALDSSGRPLDVLTSDTGQCLWSGIVRTSRIRALAHTIMTPQLFSGWGIRTLSSDAVTYDPYSYHRGSVWPHDTALIAKGLAQSGMWNEARVLARSLLAAASHFPYYRLPELFSGEHSTSVPYPYKGACSPQAWAAGAPLLLLQIILGMDIDATRHLITLRPEPEGSLGSFSIHNIPLTGEEFVSVEANSKGVVIDHVPDHWTVKKG</sequence>
<evidence type="ECO:0000256" key="1">
    <source>
        <dbReference type="ARBA" id="ARBA00023015"/>
    </source>
</evidence>
<proteinExistence type="predicted"/>
<protein>
    <recommendedName>
        <fullName evidence="4">HTH lacI-type domain-containing protein</fullName>
    </recommendedName>
</protein>
<organism evidence="5 6">
    <name type="scientific">Sulfobacillus benefaciens</name>
    <dbReference type="NCBI Taxonomy" id="453960"/>
    <lineage>
        <taxon>Bacteria</taxon>
        <taxon>Bacillati</taxon>
        <taxon>Bacillota</taxon>
        <taxon>Clostridia</taxon>
        <taxon>Eubacteriales</taxon>
        <taxon>Clostridiales Family XVII. Incertae Sedis</taxon>
        <taxon>Sulfobacillus</taxon>
    </lineage>
</organism>
<dbReference type="Proteomes" id="UP000242699">
    <property type="component" value="Unassembled WGS sequence"/>
</dbReference>
<comment type="caution">
    <text evidence="5">The sequence shown here is derived from an EMBL/GenBank/DDBJ whole genome shotgun (WGS) entry which is preliminary data.</text>
</comment>
<dbReference type="Gene3D" id="3.40.50.2300">
    <property type="match status" value="2"/>
</dbReference>
<feature type="domain" description="HTH lacI-type" evidence="4">
    <location>
        <begin position="8"/>
        <end position="62"/>
    </location>
</feature>
<dbReference type="SUPFAM" id="SSF48208">
    <property type="entry name" value="Six-hairpin glycosidases"/>
    <property type="match status" value="1"/>
</dbReference>
<dbReference type="InterPro" id="IPR000843">
    <property type="entry name" value="HTH_LacI"/>
</dbReference>
<dbReference type="SUPFAM" id="SSF53822">
    <property type="entry name" value="Periplasmic binding protein-like I"/>
    <property type="match status" value="1"/>
</dbReference>
<dbReference type="SUPFAM" id="SSF47413">
    <property type="entry name" value="lambda repressor-like DNA-binding domains"/>
    <property type="match status" value="1"/>
</dbReference>
<evidence type="ECO:0000256" key="2">
    <source>
        <dbReference type="ARBA" id="ARBA00023125"/>
    </source>
</evidence>
<keyword evidence="2" id="KW-0238">DNA-binding</keyword>
<dbReference type="PANTHER" id="PTHR30146">
    <property type="entry name" value="LACI-RELATED TRANSCRIPTIONAL REPRESSOR"/>
    <property type="match status" value="1"/>
</dbReference>
<dbReference type="PANTHER" id="PTHR30146:SF109">
    <property type="entry name" value="HTH-TYPE TRANSCRIPTIONAL REGULATOR GALS"/>
    <property type="match status" value="1"/>
</dbReference>
<accession>A0A2T2X4B6</accession>
<dbReference type="SMART" id="SM00354">
    <property type="entry name" value="HTH_LACI"/>
    <property type="match status" value="1"/>
</dbReference>
<dbReference type="EMBL" id="PXYT01000016">
    <property type="protein sequence ID" value="PSR29332.1"/>
    <property type="molecule type" value="Genomic_DNA"/>
</dbReference>
<dbReference type="Gene3D" id="1.10.260.40">
    <property type="entry name" value="lambda repressor-like DNA-binding domains"/>
    <property type="match status" value="1"/>
</dbReference>
<dbReference type="InterPro" id="IPR046335">
    <property type="entry name" value="LacI/GalR-like_sensor"/>
</dbReference>
<dbReference type="GO" id="GO:0003700">
    <property type="term" value="F:DNA-binding transcription factor activity"/>
    <property type="evidence" value="ECO:0007669"/>
    <property type="project" value="TreeGrafter"/>
</dbReference>
<evidence type="ECO:0000256" key="3">
    <source>
        <dbReference type="ARBA" id="ARBA00023163"/>
    </source>
</evidence>
<dbReference type="InterPro" id="IPR028082">
    <property type="entry name" value="Peripla_BP_I"/>
</dbReference>
<gene>
    <name evidence="5" type="ORF">C7B43_08275</name>
</gene>